<keyword evidence="7" id="KW-1185">Reference proteome</keyword>
<gene>
    <name evidence="6" type="ORF">niasHT_004685</name>
</gene>
<dbReference type="Proteomes" id="UP001620626">
    <property type="component" value="Unassembled WGS sequence"/>
</dbReference>
<dbReference type="PANTHER" id="PTHR12811">
    <property type="entry name" value="VACUOLAR PROTEIN SORTING VPS16"/>
    <property type="match status" value="1"/>
</dbReference>
<keyword evidence="3" id="KW-0653">Protein transport</keyword>
<accession>A0ABD2M9B0</accession>
<evidence type="ECO:0000256" key="1">
    <source>
        <dbReference type="ARBA" id="ARBA00009250"/>
    </source>
</evidence>
<comment type="function">
    <text evidence="3">Plays a role in vesicle-mediated protein trafficking to lysosomal compartments including the endocytic membrane transport and autophagic pathways. Believed to act as a core component of the putative HOPS and CORVET endosomal tethering complexes.</text>
</comment>
<dbReference type="GO" id="GO:0005765">
    <property type="term" value="C:lysosomal membrane"/>
    <property type="evidence" value="ECO:0007669"/>
    <property type="project" value="UniProtKB-SubCell"/>
</dbReference>
<keyword evidence="3" id="KW-0472">Membrane</keyword>
<evidence type="ECO:0000313" key="6">
    <source>
        <dbReference type="EMBL" id="KAL3124096.1"/>
    </source>
</evidence>
<name>A0ABD2M9B0_9BILA</name>
<evidence type="ECO:0000256" key="3">
    <source>
        <dbReference type="PIRNR" id="PIRNR007949"/>
    </source>
</evidence>
<dbReference type="GO" id="GO:0031902">
    <property type="term" value="C:late endosome membrane"/>
    <property type="evidence" value="ECO:0007669"/>
    <property type="project" value="UniProtKB-SubCell"/>
</dbReference>
<evidence type="ECO:0000259" key="4">
    <source>
        <dbReference type="Pfam" id="PF04840"/>
    </source>
</evidence>
<evidence type="ECO:0000259" key="5">
    <source>
        <dbReference type="Pfam" id="PF04841"/>
    </source>
</evidence>
<dbReference type="Pfam" id="PF04841">
    <property type="entry name" value="Vps16_N"/>
    <property type="match status" value="1"/>
</dbReference>
<dbReference type="Pfam" id="PF04840">
    <property type="entry name" value="Vps16_C"/>
    <property type="match status" value="1"/>
</dbReference>
<evidence type="ECO:0000256" key="2">
    <source>
        <dbReference type="ARBA" id="ARBA00017947"/>
    </source>
</evidence>
<dbReference type="InterPro" id="IPR006925">
    <property type="entry name" value="Vps16_C"/>
</dbReference>
<sequence>MSSDWTRVGDSLGIQNLCLYDNLNLPLRENSLFASCQYGGPLAIGLPGASPNSWTIGIYMQNGAQIASIEASGVFRLFWTKCQKLIVVNQNGRVLLYNALGVHLAIFAMGDESLALGLAGAIAFSYVNETGLAVINEAKHIFAVNSVNSRVPWRIQNQQRESIQSLTCWAVLTSAVKPTRVLLCHKNKFQLGVQETAFSPCNFAWARRDGIYLCMETDAKHRQLALLHDTFVLQIVDCADLELELRFVRLDQSAAVAGPIAWCGANAICMKGGGENQLAIYAVESEETKENVANGGADAEETVGPNFAFSFSASSNSPVFLSSAESDCVRVFSRFSAHLLLPVSVSTNAVLGLTSNEPGSLLFGAERKMEQKSHQAYEYVRSISALQMPEAVDQSTPSSAVFFFPLFINIFFLAASIGIRRCDRPYDSDRFVQICRVLRVLNALRPMGIPLTHQQLNELSLPSIIDRLASLNHWPLAIKLCNFLDLEPKNGVFKVLGHWCLAMMERHKKRQKEAEDEQRHTDKPTEEGLAQRMVAKLAEYPAISYADIAEMASRKQLPTLAGILLELETDTARQVTAMLKLKQLDKALHKAAQSQRPDLLLLVIRHLRNSLTNRDMELLLRKVPQALSIYQSEIRDEAPERLLALYEQNDDFVRQAIFHLGRAEQNQAEDFFDTSKVAEQLGRAEKALRQMREPTSAQLVAECAQMIVDNTKREEKYNTPMAHLTVRESFIWAAAREEMALMEQLRKQHRLNEKQVFLWTAEGFARGGKWQQFEQYAKSKKSPTGYLPVIQLCVTYGNKNLAFRLMDRLNAYEEQVKAYLILGEVKKAATLAVEREDLQMLQNIKCRLAPSSANWEEVKKITDTFLKKAAHA</sequence>
<dbReference type="GO" id="GO:0015031">
    <property type="term" value="P:protein transport"/>
    <property type="evidence" value="ECO:0007669"/>
    <property type="project" value="UniProtKB-KW"/>
</dbReference>
<keyword evidence="3" id="KW-0458">Lysosome</keyword>
<feature type="domain" description="Vps16 C-terminal" evidence="4">
    <location>
        <begin position="543"/>
        <end position="851"/>
    </location>
</feature>
<dbReference type="EMBL" id="JBICBT010000078">
    <property type="protein sequence ID" value="KAL3124096.1"/>
    <property type="molecule type" value="Genomic_DNA"/>
</dbReference>
<comment type="similarity">
    <text evidence="1 3">Belongs to the VPS16 family.</text>
</comment>
<organism evidence="6 7">
    <name type="scientific">Heterodera trifolii</name>
    <dbReference type="NCBI Taxonomy" id="157864"/>
    <lineage>
        <taxon>Eukaryota</taxon>
        <taxon>Metazoa</taxon>
        <taxon>Ecdysozoa</taxon>
        <taxon>Nematoda</taxon>
        <taxon>Chromadorea</taxon>
        <taxon>Rhabditida</taxon>
        <taxon>Tylenchina</taxon>
        <taxon>Tylenchomorpha</taxon>
        <taxon>Tylenchoidea</taxon>
        <taxon>Heteroderidae</taxon>
        <taxon>Heteroderinae</taxon>
        <taxon>Heterodera</taxon>
    </lineage>
</organism>
<keyword evidence="3" id="KW-0813">Transport</keyword>
<proteinExistence type="inferred from homology"/>
<dbReference type="InterPro" id="IPR006926">
    <property type="entry name" value="Vps16_N"/>
</dbReference>
<dbReference type="GO" id="GO:0030897">
    <property type="term" value="C:HOPS complex"/>
    <property type="evidence" value="ECO:0007669"/>
    <property type="project" value="UniProtKB-UniRule"/>
</dbReference>
<keyword evidence="3" id="KW-0967">Endosome</keyword>
<evidence type="ECO:0000313" key="7">
    <source>
        <dbReference type="Proteomes" id="UP001620626"/>
    </source>
</evidence>
<dbReference type="PIRSF" id="PIRSF007949">
    <property type="entry name" value="VPS16"/>
    <property type="match status" value="1"/>
</dbReference>
<comment type="caution">
    <text evidence="6">The sequence shown here is derived from an EMBL/GenBank/DDBJ whole genome shotgun (WGS) entry which is preliminary data.</text>
</comment>
<feature type="domain" description="Vps16 N-terminal" evidence="5">
    <location>
        <begin position="2"/>
        <end position="418"/>
    </location>
</feature>
<dbReference type="PANTHER" id="PTHR12811:SF0">
    <property type="entry name" value="VACUOLAR PROTEIN SORTING-ASSOCIATED PROTEIN 16 HOMOLOG"/>
    <property type="match status" value="1"/>
</dbReference>
<dbReference type="InterPro" id="IPR016534">
    <property type="entry name" value="VPS16"/>
</dbReference>
<dbReference type="AlphaFoldDB" id="A0ABD2M9B0"/>
<dbReference type="GO" id="GO:0033263">
    <property type="term" value="C:CORVET complex"/>
    <property type="evidence" value="ECO:0007669"/>
    <property type="project" value="UniProtKB-UniRule"/>
</dbReference>
<reference evidence="6 7" key="1">
    <citation type="submission" date="2024-10" db="EMBL/GenBank/DDBJ databases">
        <authorList>
            <person name="Kim D."/>
        </authorList>
    </citation>
    <scope>NUCLEOTIDE SEQUENCE [LARGE SCALE GENOMIC DNA]</scope>
    <source>
        <strain evidence="6">BH-2024</strain>
    </source>
</reference>
<comment type="subcellular location">
    <subcellularLocation>
        <location evidence="3">Late endosome membrane</location>
        <topology evidence="3">Peripheral membrane protein</topology>
        <orientation evidence="3">Cytoplasmic side</orientation>
    </subcellularLocation>
    <subcellularLocation>
        <location evidence="3">Lysosome membrane</location>
        <topology evidence="3">Peripheral membrane protein</topology>
        <orientation evidence="3">Cytoplasmic side</orientation>
    </subcellularLocation>
    <text evidence="3">Cytoplasmic, peripheral membrane protein associated with late endosomes/lysosomes.</text>
</comment>
<protein>
    <recommendedName>
        <fullName evidence="2 3">Vacuolar protein sorting-associated protein 16 homolog</fullName>
    </recommendedName>
</protein>